<dbReference type="AlphaFoldDB" id="A0A250IBH9"/>
<dbReference type="EMBL" id="CP022163">
    <property type="protein sequence ID" value="ATB28593.1"/>
    <property type="molecule type" value="Genomic_DNA"/>
</dbReference>
<dbReference type="KEGG" id="mbd:MEBOL_002042"/>
<gene>
    <name evidence="1" type="ORF">MEBOL_002042</name>
</gene>
<organism evidence="1 2">
    <name type="scientific">Melittangium boletus DSM 14713</name>
    <dbReference type="NCBI Taxonomy" id="1294270"/>
    <lineage>
        <taxon>Bacteria</taxon>
        <taxon>Pseudomonadati</taxon>
        <taxon>Myxococcota</taxon>
        <taxon>Myxococcia</taxon>
        <taxon>Myxococcales</taxon>
        <taxon>Cystobacterineae</taxon>
        <taxon>Archangiaceae</taxon>
        <taxon>Melittangium</taxon>
    </lineage>
</organism>
<dbReference type="GO" id="GO:0005975">
    <property type="term" value="P:carbohydrate metabolic process"/>
    <property type="evidence" value="ECO:0007669"/>
    <property type="project" value="InterPro"/>
</dbReference>
<reference evidence="1 2" key="1">
    <citation type="submission" date="2017-06" db="EMBL/GenBank/DDBJ databases">
        <authorList>
            <person name="Kim H.J."/>
            <person name="Triplett B.A."/>
        </authorList>
    </citation>
    <scope>NUCLEOTIDE SEQUENCE [LARGE SCALE GENOMIC DNA]</scope>
    <source>
        <strain evidence="1 2">DSM 14713</strain>
    </source>
</reference>
<dbReference type="InterPro" id="IPR011013">
    <property type="entry name" value="Gal_mutarotase_sf_dom"/>
</dbReference>
<dbReference type="GO" id="GO:0016853">
    <property type="term" value="F:isomerase activity"/>
    <property type="evidence" value="ECO:0007669"/>
    <property type="project" value="InterPro"/>
</dbReference>
<dbReference type="GO" id="GO:0030246">
    <property type="term" value="F:carbohydrate binding"/>
    <property type="evidence" value="ECO:0007669"/>
    <property type="project" value="InterPro"/>
</dbReference>
<dbReference type="Proteomes" id="UP000217289">
    <property type="component" value="Chromosome"/>
</dbReference>
<dbReference type="InterPro" id="IPR014718">
    <property type="entry name" value="GH-type_carb-bd"/>
</dbReference>
<dbReference type="PANTHER" id="PTHR11122:SF13">
    <property type="entry name" value="GLUCOSE-6-PHOSPHATE 1-EPIMERASE"/>
    <property type="match status" value="1"/>
</dbReference>
<dbReference type="InterPro" id="IPR008183">
    <property type="entry name" value="Aldose_1/G6P_1-epimerase"/>
</dbReference>
<name>A0A250IBH9_9BACT</name>
<accession>A0A250IBH9</accession>
<evidence type="ECO:0000313" key="2">
    <source>
        <dbReference type="Proteomes" id="UP000217289"/>
    </source>
</evidence>
<sequence>MAVLITDGDSVAEIVPERGALVSRFDVGGEPLLFMDASTLADPGKNVRGGIPVLFPSPGVIPGGKYPVEGSDYPMRRHGFARDLAWEVRTRERSRVILTLGPSEQTLREFPWRFEARLTVTIEREALRLTFAAENRDSRPMPLHLGYHPYFHVPQANKAATRVDAQATRAWDNRTQAAVPYTGLDLTGPEVDMHLLDPSRPGTTLTRGPGLRPVQLSWSPSFKTIVVWTLSGRDFVCVEPWTAPSGALRTGEGLLHVAPGDTFSSDFEIRAGPR</sequence>
<keyword evidence="2" id="KW-1185">Reference proteome</keyword>
<dbReference type="OrthoDB" id="9795355at2"/>
<proteinExistence type="predicted"/>
<dbReference type="Gene3D" id="2.70.98.10">
    <property type="match status" value="1"/>
</dbReference>
<evidence type="ECO:0000313" key="1">
    <source>
        <dbReference type="EMBL" id="ATB28593.1"/>
    </source>
</evidence>
<dbReference type="RefSeq" id="WP_095977264.1">
    <property type="nucleotide sequence ID" value="NZ_CP022163.1"/>
</dbReference>
<dbReference type="PANTHER" id="PTHR11122">
    <property type="entry name" value="APOSPORY-ASSOCIATED PROTEIN C-RELATED"/>
    <property type="match status" value="1"/>
</dbReference>
<protein>
    <submittedName>
        <fullName evidence="1">Aldose 1-epimerase</fullName>
    </submittedName>
</protein>
<dbReference type="SUPFAM" id="SSF74650">
    <property type="entry name" value="Galactose mutarotase-like"/>
    <property type="match status" value="1"/>
</dbReference>
<dbReference type="Pfam" id="PF01263">
    <property type="entry name" value="Aldose_epim"/>
    <property type="match status" value="1"/>
</dbReference>